<dbReference type="SUPFAM" id="SSF53448">
    <property type="entry name" value="Nucleotide-diphospho-sugar transferases"/>
    <property type="match status" value="1"/>
</dbReference>
<dbReference type="Proteomes" id="UP000013827">
    <property type="component" value="Unassembled WGS sequence"/>
</dbReference>
<dbReference type="KEGG" id="ehx:EMIHUDRAFT_241952"/>
<sequence>MIVPQEAYPAYLGLDLPAAKSDLFRYCVLFTHGGLWADIDTLPARQSLSPGMDFPASR</sequence>
<proteinExistence type="predicted"/>
<keyword evidence="2" id="KW-1185">Reference proteome</keyword>
<dbReference type="GeneID" id="17266236"/>
<dbReference type="Gene3D" id="3.90.550.20">
    <property type="match status" value="1"/>
</dbReference>
<reference evidence="1" key="2">
    <citation type="submission" date="2024-10" db="UniProtKB">
        <authorList>
            <consortium name="EnsemblProtists"/>
        </authorList>
    </citation>
    <scope>IDENTIFICATION</scope>
</reference>
<dbReference type="PaxDb" id="2903-EOD20659"/>
<protein>
    <submittedName>
        <fullName evidence="1">Uncharacterized protein</fullName>
    </submittedName>
</protein>
<evidence type="ECO:0000313" key="2">
    <source>
        <dbReference type="Proteomes" id="UP000013827"/>
    </source>
</evidence>
<dbReference type="RefSeq" id="XP_005773088.1">
    <property type="nucleotide sequence ID" value="XM_005773031.1"/>
</dbReference>
<reference evidence="2" key="1">
    <citation type="journal article" date="2013" name="Nature">
        <title>Pan genome of the phytoplankton Emiliania underpins its global distribution.</title>
        <authorList>
            <person name="Read B.A."/>
            <person name="Kegel J."/>
            <person name="Klute M.J."/>
            <person name="Kuo A."/>
            <person name="Lefebvre S.C."/>
            <person name="Maumus F."/>
            <person name="Mayer C."/>
            <person name="Miller J."/>
            <person name="Monier A."/>
            <person name="Salamov A."/>
            <person name="Young J."/>
            <person name="Aguilar M."/>
            <person name="Claverie J.M."/>
            <person name="Frickenhaus S."/>
            <person name="Gonzalez K."/>
            <person name="Herman E.K."/>
            <person name="Lin Y.C."/>
            <person name="Napier J."/>
            <person name="Ogata H."/>
            <person name="Sarno A.F."/>
            <person name="Shmutz J."/>
            <person name="Schroeder D."/>
            <person name="de Vargas C."/>
            <person name="Verret F."/>
            <person name="von Dassow P."/>
            <person name="Valentin K."/>
            <person name="Van de Peer Y."/>
            <person name="Wheeler G."/>
            <person name="Dacks J.B."/>
            <person name="Delwiche C.F."/>
            <person name="Dyhrman S.T."/>
            <person name="Glockner G."/>
            <person name="John U."/>
            <person name="Richards T."/>
            <person name="Worden A.Z."/>
            <person name="Zhang X."/>
            <person name="Grigoriev I.V."/>
            <person name="Allen A.E."/>
            <person name="Bidle K."/>
            <person name="Borodovsky M."/>
            <person name="Bowler C."/>
            <person name="Brownlee C."/>
            <person name="Cock J.M."/>
            <person name="Elias M."/>
            <person name="Gladyshev V.N."/>
            <person name="Groth M."/>
            <person name="Guda C."/>
            <person name="Hadaegh A."/>
            <person name="Iglesias-Rodriguez M.D."/>
            <person name="Jenkins J."/>
            <person name="Jones B.M."/>
            <person name="Lawson T."/>
            <person name="Leese F."/>
            <person name="Lindquist E."/>
            <person name="Lobanov A."/>
            <person name="Lomsadze A."/>
            <person name="Malik S.B."/>
            <person name="Marsh M.E."/>
            <person name="Mackinder L."/>
            <person name="Mock T."/>
            <person name="Mueller-Roeber B."/>
            <person name="Pagarete A."/>
            <person name="Parker M."/>
            <person name="Probert I."/>
            <person name="Quesneville H."/>
            <person name="Raines C."/>
            <person name="Rensing S.A."/>
            <person name="Riano-Pachon D.M."/>
            <person name="Richier S."/>
            <person name="Rokitta S."/>
            <person name="Shiraiwa Y."/>
            <person name="Soanes D.M."/>
            <person name="van der Giezen M."/>
            <person name="Wahlund T.M."/>
            <person name="Williams B."/>
            <person name="Wilson W."/>
            <person name="Wolfe G."/>
            <person name="Wurch L.L."/>
        </authorList>
    </citation>
    <scope>NUCLEOTIDE SEQUENCE</scope>
</reference>
<dbReference type="HOGENOM" id="CLU_2983104_0_0_1"/>
<organism evidence="1 2">
    <name type="scientific">Emiliania huxleyi (strain CCMP1516)</name>
    <dbReference type="NCBI Taxonomy" id="280463"/>
    <lineage>
        <taxon>Eukaryota</taxon>
        <taxon>Haptista</taxon>
        <taxon>Haptophyta</taxon>
        <taxon>Prymnesiophyceae</taxon>
        <taxon>Isochrysidales</taxon>
        <taxon>Noelaerhabdaceae</taxon>
        <taxon>Emiliania</taxon>
    </lineage>
</organism>
<dbReference type="InterPro" id="IPR029044">
    <property type="entry name" value="Nucleotide-diphossugar_trans"/>
</dbReference>
<dbReference type="Pfam" id="PF04488">
    <property type="entry name" value="Gly_transf_sug"/>
    <property type="match status" value="1"/>
</dbReference>
<dbReference type="EnsemblProtists" id="EOD20659">
    <property type="protein sequence ID" value="EOD20659"/>
    <property type="gene ID" value="EMIHUDRAFT_241952"/>
</dbReference>
<dbReference type="InterPro" id="IPR007577">
    <property type="entry name" value="GlycoTrfase_DXD_sugar-bd_CS"/>
</dbReference>
<name>A0A0D3JAX4_EMIH1</name>
<dbReference type="AlphaFoldDB" id="A0A0D3JAX4"/>
<accession>A0A0D3JAX4</accession>
<evidence type="ECO:0000313" key="1">
    <source>
        <dbReference type="EnsemblProtists" id="EOD20659"/>
    </source>
</evidence>